<dbReference type="Pfam" id="PF13439">
    <property type="entry name" value="Glyco_transf_4"/>
    <property type="match status" value="1"/>
</dbReference>
<dbReference type="Pfam" id="PF00534">
    <property type="entry name" value="Glycos_transf_1"/>
    <property type="match status" value="1"/>
</dbReference>
<evidence type="ECO:0000259" key="4">
    <source>
        <dbReference type="Pfam" id="PF13439"/>
    </source>
</evidence>
<dbReference type="CDD" id="cd03809">
    <property type="entry name" value="GT4_MtfB-like"/>
    <property type="match status" value="1"/>
</dbReference>
<protein>
    <submittedName>
        <fullName evidence="5">Glycosyl transferase</fullName>
    </submittedName>
    <submittedName>
        <fullName evidence="6">Glycosyltransferase involved in cell wall biosynthesis</fullName>
    </submittedName>
</protein>
<dbReference type="EMBL" id="JACGWW010000001">
    <property type="protein sequence ID" value="MBA8812296.1"/>
    <property type="molecule type" value="Genomic_DNA"/>
</dbReference>
<dbReference type="Proteomes" id="UP000522688">
    <property type="component" value="Unassembled WGS sequence"/>
</dbReference>
<dbReference type="Gene3D" id="3.40.50.2000">
    <property type="entry name" value="Glycogen Phosphorylase B"/>
    <property type="match status" value="2"/>
</dbReference>
<dbReference type="GO" id="GO:0009103">
    <property type="term" value="P:lipopolysaccharide biosynthetic process"/>
    <property type="evidence" value="ECO:0007669"/>
    <property type="project" value="TreeGrafter"/>
</dbReference>
<evidence type="ECO:0000313" key="6">
    <source>
        <dbReference type="EMBL" id="MBA8812296.1"/>
    </source>
</evidence>
<dbReference type="RefSeq" id="WP_220478053.1">
    <property type="nucleotide sequence ID" value="NZ_BAAAHR010000002.1"/>
</dbReference>
<name>A0A7W3JGC0_9MICO</name>
<keyword evidence="7" id="KW-1185">Reference proteome</keyword>
<evidence type="ECO:0000256" key="2">
    <source>
        <dbReference type="ARBA" id="ARBA00022679"/>
    </source>
</evidence>
<evidence type="ECO:0000313" key="8">
    <source>
        <dbReference type="Proteomes" id="UP000522688"/>
    </source>
</evidence>
<dbReference type="Proteomes" id="UP000321154">
    <property type="component" value="Unassembled WGS sequence"/>
</dbReference>
<dbReference type="PANTHER" id="PTHR46401">
    <property type="entry name" value="GLYCOSYLTRANSFERASE WBBK-RELATED"/>
    <property type="match status" value="1"/>
</dbReference>
<dbReference type="AlphaFoldDB" id="A0A7W3JGC0"/>
<evidence type="ECO:0000256" key="1">
    <source>
        <dbReference type="ARBA" id="ARBA00022676"/>
    </source>
</evidence>
<dbReference type="InterPro" id="IPR001296">
    <property type="entry name" value="Glyco_trans_1"/>
</dbReference>
<evidence type="ECO:0000259" key="3">
    <source>
        <dbReference type="Pfam" id="PF00534"/>
    </source>
</evidence>
<gene>
    <name evidence="6" type="ORF">FB463_000520</name>
    <name evidence="5" type="ORF">FFA01_22290</name>
</gene>
<evidence type="ECO:0000313" key="5">
    <source>
        <dbReference type="EMBL" id="GEK83920.1"/>
    </source>
</evidence>
<reference evidence="5 7" key="1">
    <citation type="submission" date="2019-07" db="EMBL/GenBank/DDBJ databases">
        <title>Whole genome shotgun sequence of Frigoribacterium faeni NBRC 103066.</title>
        <authorList>
            <person name="Hosoyama A."/>
            <person name="Uohara A."/>
            <person name="Ohji S."/>
            <person name="Ichikawa N."/>
        </authorList>
    </citation>
    <scope>NUCLEOTIDE SEQUENCE [LARGE SCALE GENOMIC DNA]</scope>
    <source>
        <strain evidence="5 7">NBRC 103066</strain>
    </source>
</reference>
<dbReference type="PANTHER" id="PTHR46401:SF2">
    <property type="entry name" value="GLYCOSYLTRANSFERASE WBBK-RELATED"/>
    <property type="match status" value="1"/>
</dbReference>
<organism evidence="6 8">
    <name type="scientific">Frigoribacterium faeni</name>
    <dbReference type="NCBI Taxonomy" id="145483"/>
    <lineage>
        <taxon>Bacteria</taxon>
        <taxon>Bacillati</taxon>
        <taxon>Actinomycetota</taxon>
        <taxon>Actinomycetes</taxon>
        <taxon>Micrococcales</taxon>
        <taxon>Microbacteriaceae</taxon>
        <taxon>Frigoribacterium</taxon>
    </lineage>
</organism>
<proteinExistence type="predicted"/>
<accession>A0A7W3JGC0</accession>
<feature type="domain" description="Glycosyltransferase subfamily 4-like N-terminal" evidence="4">
    <location>
        <begin position="19"/>
        <end position="178"/>
    </location>
</feature>
<dbReference type="GO" id="GO:0016757">
    <property type="term" value="F:glycosyltransferase activity"/>
    <property type="evidence" value="ECO:0007669"/>
    <property type="project" value="UniProtKB-KW"/>
</dbReference>
<sequence>MSTHIRALVDATAVPDDLGGVGRYVTGFVEAFRSDDVELHVVAKPGAQSDWFASNAPHAVVHRAPAALRRTAVRLLWEQTGLPLLARRIGADVVHSPHYTLPLLTRRRRVVTLHDATFFSDPEWHIPTKARFFRLWTRLALRLADAVVTPSRATADELERLVGVTPRLLKVAPLGVDRTVFREPTAAEIRVMRDDLDLGDEPYVAFLGTIEPRKNVPALIAAVSSFSTSRVAAGEHPWTLVVAGARGWDSETDGALAAAPRLQRVVVPGYLPLEQLSAYLGGAECVAYPSLGEGFGLPVIEALACGAPVVTTDRLSLAEVGGDAVDYTGVSSAEIAATLERVAAPEVDRVARRTRGLARAAEFTWARCAAVHDDVYQAAVRGTP</sequence>
<dbReference type="SUPFAM" id="SSF53756">
    <property type="entry name" value="UDP-Glycosyltransferase/glycogen phosphorylase"/>
    <property type="match status" value="1"/>
</dbReference>
<evidence type="ECO:0000313" key="7">
    <source>
        <dbReference type="Proteomes" id="UP000321154"/>
    </source>
</evidence>
<dbReference type="EMBL" id="BJUV01000022">
    <property type="protein sequence ID" value="GEK83920.1"/>
    <property type="molecule type" value="Genomic_DNA"/>
</dbReference>
<keyword evidence="1" id="KW-0328">Glycosyltransferase</keyword>
<keyword evidence="2 6" id="KW-0808">Transferase</keyword>
<reference evidence="6 8" key="2">
    <citation type="submission" date="2020-07" db="EMBL/GenBank/DDBJ databases">
        <title>Sequencing the genomes of 1000 actinobacteria strains.</title>
        <authorList>
            <person name="Klenk H.-P."/>
        </authorList>
    </citation>
    <scope>NUCLEOTIDE SEQUENCE [LARGE SCALE GENOMIC DNA]</scope>
    <source>
        <strain evidence="6 8">DSM 10309</strain>
    </source>
</reference>
<comment type="caution">
    <text evidence="6">The sequence shown here is derived from an EMBL/GenBank/DDBJ whole genome shotgun (WGS) entry which is preliminary data.</text>
</comment>
<dbReference type="InterPro" id="IPR028098">
    <property type="entry name" value="Glyco_trans_4-like_N"/>
</dbReference>
<feature type="domain" description="Glycosyl transferase family 1" evidence="3">
    <location>
        <begin position="199"/>
        <end position="330"/>
    </location>
</feature>